<comment type="caution">
    <text evidence="1">The sequence shown here is derived from an EMBL/GenBank/DDBJ whole genome shotgun (WGS) entry which is preliminary data.</text>
</comment>
<proteinExistence type="predicted"/>
<accession>A0ACC1CFD1</accession>
<reference evidence="1 2" key="1">
    <citation type="journal article" date="2021" name="Front. Genet.">
        <title>Chromosome-Level Genome Assembly Reveals Significant Gene Expansion in the Toll and IMD Signaling Pathways of Dendrolimus kikuchii.</title>
        <authorList>
            <person name="Zhou J."/>
            <person name="Wu P."/>
            <person name="Xiong Z."/>
            <person name="Liu N."/>
            <person name="Zhao N."/>
            <person name="Ji M."/>
            <person name="Qiu Y."/>
            <person name="Yang B."/>
        </authorList>
    </citation>
    <scope>NUCLEOTIDE SEQUENCE [LARGE SCALE GENOMIC DNA]</scope>
    <source>
        <strain evidence="1">Ann1</strain>
    </source>
</reference>
<name>A0ACC1CFD1_9NEOP</name>
<organism evidence="1 2">
    <name type="scientific">Dendrolimus kikuchii</name>
    <dbReference type="NCBI Taxonomy" id="765133"/>
    <lineage>
        <taxon>Eukaryota</taxon>
        <taxon>Metazoa</taxon>
        <taxon>Ecdysozoa</taxon>
        <taxon>Arthropoda</taxon>
        <taxon>Hexapoda</taxon>
        <taxon>Insecta</taxon>
        <taxon>Pterygota</taxon>
        <taxon>Neoptera</taxon>
        <taxon>Endopterygota</taxon>
        <taxon>Lepidoptera</taxon>
        <taxon>Glossata</taxon>
        <taxon>Ditrysia</taxon>
        <taxon>Bombycoidea</taxon>
        <taxon>Lasiocampidae</taxon>
        <taxon>Dendrolimus</taxon>
    </lineage>
</organism>
<protein>
    <submittedName>
        <fullName evidence="1">Uncharacterized protein</fullName>
    </submittedName>
</protein>
<sequence>MSFKVAMVFGIYCLVCLLNAIEGSFIKPNNIPRVGRSSETVSPYDQGMMGYVIKTNKNIPRIGRRNFDSENRFDIPKVYSMPMEIDYADDSQGLNQEQIESYYNKQLENMKR</sequence>
<dbReference type="EMBL" id="CM034414">
    <property type="protein sequence ID" value="KAJ0170288.1"/>
    <property type="molecule type" value="Genomic_DNA"/>
</dbReference>
<gene>
    <name evidence="1" type="ORF">K1T71_014216</name>
</gene>
<dbReference type="Proteomes" id="UP000824533">
    <property type="component" value="Linkage Group LG28"/>
</dbReference>
<keyword evidence="2" id="KW-1185">Reference proteome</keyword>
<evidence type="ECO:0000313" key="1">
    <source>
        <dbReference type="EMBL" id="KAJ0170288.1"/>
    </source>
</evidence>
<evidence type="ECO:0000313" key="2">
    <source>
        <dbReference type="Proteomes" id="UP000824533"/>
    </source>
</evidence>